<evidence type="ECO:0000256" key="2">
    <source>
        <dbReference type="ARBA" id="ARBA00023125"/>
    </source>
</evidence>
<evidence type="ECO:0000313" key="7">
    <source>
        <dbReference type="Proteomes" id="UP000284178"/>
    </source>
</evidence>
<dbReference type="GO" id="GO:1901135">
    <property type="term" value="P:carbohydrate derivative metabolic process"/>
    <property type="evidence" value="ECO:0007669"/>
    <property type="project" value="InterPro"/>
</dbReference>
<feature type="domain" description="HTH rpiR-type" evidence="4">
    <location>
        <begin position="1"/>
        <end position="76"/>
    </location>
</feature>
<dbReference type="SUPFAM" id="SSF53697">
    <property type="entry name" value="SIS domain"/>
    <property type="match status" value="1"/>
</dbReference>
<dbReference type="RefSeq" id="WP_117894623.1">
    <property type="nucleotide sequence ID" value="NZ_CABJCV010000007.1"/>
</dbReference>
<dbReference type="Gene3D" id="1.10.10.10">
    <property type="entry name" value="Winged helix-like DNA-binding domain superfamily/Winged helix DNA-binding domain"/>
    <property type="match status" value="1"/>
</dbReference>
<keyword evidence="1" id="KW-0805">Transcription regulation</keyword>
<reference evidence="6 7" key="1">
    <citation type="submission" date="2018-08" db="EMBL/GenBank/DDBJ databases">
        <title>A genome reference for cultivated species of the human gut microbiota.</title>
        <authorList>
            <person name="Zou Y."/>
            <person name="Xue W."/>
            <person name="Luo G."/>
        </authorList>
    </citation>
    <scope>NUCLEOTIDE SEQUENCE [LARGE SCALE GENOMIC DNA]</scope>
    <source>
        <strain evidence="6 7">AF24-29</strain>
    </source>
</reference>
<feature type="domain" description="SIS" evidence="5">
    <location>
        <begin position="118"/>
        <end position="258"/>
    </location>
</feature>
<dbReference type="InterPro" id="IPR035472">
    <property type="entry name" value="RpiR-like_SIS"/>
</dbReference>
<dbReference type="GeneID" id="83015132"/>
<dbReference type="InterPro" id="IPR009057">
    <property type="entry name" value="Homeodomain-like_sf"/>
</dbReference>
<protein>
    <submittedName>
        <fullName evidence="6">MurR/RpiR family transcriptional regulator</fullName>
    </submittedName>
</protein>
<dbReference type="PANTHER" id="PTHR30514:SF1">
    <property type="entry name" value="HTH-TYPE TRANSCRIPTIONAL REGULATOR HEXR-RELATED"/>
    <property type="match status" value="1"/>
</dbReference>
<dbReference type="GO" id="GO:0003700">
    <property type="term" value="F:DNA-binding transcription factor activity"/>
    <property type="evidence" value="ECO:0007669"/>
    <property type="project" value="InterPro"/>
</dbReference>
<accession>A0A412G2X7</accession>
<dbReference type="GO" id="GO:0003677">
    <property type="term" value="F:DNA binding"/>
    <property type="evidence" value="ECO:0007669"/>
    <property type="project" value="UniProtKB-KW"/>
</dbReference>
<evidence type="ECO:0000313" key="6">
    <source>
        <dbReference type="EMBL" id="RGR74813.1"/>
    </source>
</evidence>
<dbReference type="SUPFAM" id="SSF46689">
    <property type="entry name" value="Homeodomain-like"/>
    <property type="match status" value="1"/>
</dbReference>
<name>A0A412G2X7_9FIRM</name>
<dbReference type="PANTHER" id="PTHR30514">
    <property type="entry name" value="GLUCOKINASE"/>
    <property type="match status" value="1"/>
</dbReference>
<keyword evidence="3" id="KW-0804">Transcription</keyword>
<evidence type="ECO:0000259" key="5">
    <source>
        <dbReference type="PROSITE" id="PS51464"/>
    </source>
</evidence>
<keyword evidence="7" id="KW-1185">Reference proteome</keyword>
<dbReference type="CDD" id="cd05013">
    <property type="entry name" value="SIS_RpiR"/>
    <property type="match status" value="1"/>
</dbReference>
<dbReference type="InterPro" id="IPR047640">
    <property type="entry name" value="RpiR-like"/>
</dbReference>
<dbReference type="AlphaFoldDB" id="A0A412G2X7"/>
<dbReference type="PROSITE" id="PS51464">
    <property type="entry name" value="SIS"/>
    <property type="match status" value="1"/>
</dbReference>
<dbReference type="Proteomes" id="UP000284178">
    <property type="component" value="Unassembled WGS sequence"/>
</dbReference>
<dbReference type="EMBL" id="QRUP01000007">
    <property type="protein sequence ID" value="RGR74813.1"/>
    <property type="molecule type" value="Genomic_DNA"/>
</dbReference>
<evidence type="ECO:0000259" key="4">
    <source>
        <dbReference type="PROSITE" id="PS51071"/>
    </source>
</evidence>
<dbReference type="Pfam" id="PF01418">
    <property type="entry name" value="HTH_6"/>
    <property type="match status" value="1"/>
</dbReference>
<dbReference type="InterPro" id="IPR000281">
    <property type="entry name" value="HTH_RpiR"/>
</dbReference>
<dbReference type="Gene3D" id="3.40.50.10490">
    <property type="entry name" value="Glucose-6-phosphate isomerase like protein, domain 1"/>
    <property type="match status" value="1"/>
</dbReference>
<gene>
    <name evidence="6" type="ORF">DWY25_06905</name>
</gene>
<sequence>MYQEKLKQVQNELTQTEKIIADFFQNHSLEARSFTSYQLADRLNIGQSTIIRFSKKLGYRSFRELLEDLSTSLTEEKVKEEIVLNEGTSSTNQKIIQQYQKMAQLTLEFNPPQVIDQTVSALKKARKIIVFGFGNSNLFAEYISNQWLKMGLDSFCSANSHIIFSMLSQFGPQDVLFLISESGETPEILKAARIAGHQNVTVIAMTRIQKNRLHGYSDIVLKTVNYETNTRLNAMTLRCSQLCLLDMIYLNLYKTDFEHYEKIIAESEKLLDYKYNG</sequence>
<evidence type="ECO:0000256" key="3">
    <source>
        <dbReference type="ARBA" id="ARBA00023163"/>
    </source>
</evidence>
<keyword evidence="2" id="KW-0238">DNA-binding</keyword>
<dbReference type="PROSITE" id="PS51071">
    <property type="entry name" value="HTH_RPIR"/>
    <property type="match status" value="1"/>
</dbReference>
<proteinExistence type="predicted"/>
<evidence type="ECO:0000256" key="1">
    <source>
        <dbReference type="ARBA" id="ARBA00023015"/>
    </source>
</evidence>
<dbReference type="InterPro" id="IPR036388">
    <property type="entry name" value="WH-like_DNA-bd_sf"/>
</dbReference>
<dbReference type="GO" id="GO:0097367">
    <property type="term" value="F:carbohydrate derivative binding"/>
    <property type="evidence" value="ECO:0007669"/>
    <property type="project" value="InterPro"/>
</dbReference>
<comment type="caution">
    <text evidence="6">The sequence shown here is derived from an EMBL/GenBank/DDBJ whole genome shotgun (WGS) entry which is preliminary data.</text>
</comment>
<dbReference type="Pfam" id="PF01380">
    <property type="entry name" value="SIS"/>
    <property type="match status" value="1"/>
</dbReference>
<organism evidence="6 7">
    <name type="scientific">Holdemania filiformis</name>
    <dbReference type="NCBI Taxonomy" id="61171"/>
    <lineage>
        <taxon>Bacteria</taxon>
        <taxon>Bacillati</taxon>
        <taxon>Bacillota</taxon>
        <taxon>Erysipelotrichia</taxon>
        <taxon>Erysipelotrichales</taxon>
        <taxon>Erysipelotrichaceae</taxon>
        <taxon>Holdemania</taxon>
    </lineage>
</organism>
<dbReference type="InterPro" id="IPR001347">
    <property type="entry name" value="SIS_dom"/>
</dbReference>
<dbReference type="InterPro" id="IPR046348">
    <property type="entry name" value="SIS_dom_sf"/>
</dbReference>